<evidence type="ECO:0000259" key="2">
    <source>
        <dbReference type="Pfam" id="PF13808"/>
    </source>
</evidence>
<dbReference type="InterPro" id="IPR047647">
    <property type="entry name" value="ISAs1_transpos"/>
</dbReference>
<reference evidence="3 4" key="1">
    <citation type="submission" date="2018-06" db="EMBL/GenBank/DDBJ databases">
        <title>Comparative genomics of Brasilonema spp. strains.</title>
        <authorList>
            <person name="Alvarenga D.O."/>
            <person name="Fiore M.F."/>
            <person name="Varani A.M."/>
        </authorList>
    </citation>
    <scope>NUCLEOTIDE SEQUENCE [LARGE SCALE GENOMIC DNA]</scope>
    <source>
        <strain evidence="3 4">CENA114</strain>
    </source>
</reference>
<evidence type="ECO:0000313" key="4">
    <source>
        <dbReference type="Proteomes" id="UP000503129"/>
    </source>
</evidence>
<dbReference type="InterPro" id="IPR032806">
    <property type="entry name" value="YbfD_N"/>
</dbReference>
<dbReference type="InterPro" id="IPR051698">
    <property type="entry name" value="Transposase_11-like"/>
</dbReference>
<feature type="domain" description="H repeat-associated protein N-terminal" evidence="2">
    <location>
        <begin position="7"/>
        <end position="94"/>
    </location>
</feature>
<evidence type="ECO:0000256" key="1">
    <source>
        <dbReference type="SAM" id="Phobius"/>
    </source>
</evidence>
<proteinExistence type="predicted"/>
<feature type="transmembrane region" description="Helical" evidence="1">
    <location>
        <begin position="25"/>
        <end position="46"/>
    </location>
</feature>
<keyword evidence="4" id="KW-1185">Reference proteome</keyword>
<keyword evidence="1" id="KW-0812">Transmembrane</keyword>
<keyword evidence="1" id="KW-1133">Transmembrane helix</keyword>
<dbReference type="NCBIfam" id="NF033564">
    <property type="entry name" value="transpos_ISAs1"/>
    <property type="match status" value="1"/>
</dbReference>
<dbReference type="PANTHER" id="PTHR30298">
    <property type="entry name" value="H REPEAT-ASSOCIATED PREDICTED TRANSPOSASE"/>
    <property type="match status" value="1"/>
</dbReference>
<protein>
    <submittedName>
        <fullName evidence="3">ISAs1 family transposase</fullName>
    </submittedName>
</protein>
<dbReference type="AlphaFoldDB" id="A0A856MC77"/>
<keyword evidence="1" id="KW-0472">Membrane</keyword>
<sequence>MDANLIEQLRQVKDFRTKDGRRHPLWLVLLFVIMGTMSGYVGYRAWGDFVKRHRRILIEKFEIQKHGVPSYSTIRRILMGIDFDTLAVTFNQWAQNYVDLQVSEWCGIDGKSIKGTVQDYKSEYQNFVSIVSVFAQHRGLVLSMDKLENKQGSEITTVQNLIAALDIEGAVFSLDALHCQKKLAN</sequence>
<dbReference type="Pfam" id="PF13808">
    <property type="entry name" value="DDE_Tnp_1_assoc"/>
    <property type="match status" value="1"/>
</dbReference>
<dbReference type="Proteomes" id="UP000503129">
    <property type="component" value="Chromosome"/>
</dbReference>
<gene>
    <name evidence="3" type="ORF">DP114_10615</name>
</gene>
<dbReference type="PANTHER" id="PTHR30298:SF0">
    <property type="entry name" value="PROTEIN YBFL-RELATED"/>
    <property type="match status" value="1"/>
</dbReference>
<dbReference type="KEGG" id="bsen:DP114_10615"/>
<evidence type="ECO:0000313" key="3">
    <source>
        <dbReference type="EMBL" id="QDL08292.1"/>
    </source>
</evidence>
<name>A0A856MC77_9CYAN</name>
<organism evidence="3 4">
    <name type="scientific">Brasilonema sennae CENA114</name>
    <dbReference type="NCBI Taxonomy" id="415709"/>
    <lineage>
        <taxon>Bacteria</taxon>
        <taxon>Bacillati</taxon>
        <taxon>Cyanobacteriota</taxon>
        <taxon>Cyanophyceae</taxon>
        <taxon>Nostocales</taxon>
        <taxon>Scytonemataceae</taxon>
        <taxon>Brasilonema</taxon>
        <taxon>Bromeliae group (in: Brasilonema)</taxon>
    </lineage>
</organism>
<dbReference type="EMBL" id="CP030118">
    <property type="protein sequence ID" value="QDL08292.1"/>
    <property type="molecule type" value="Genomic_DNA"/>
</dbReference>
<accession>A0A856MC77</accession>